<feature type="domain" description="Phospholipid/glycerol acyltransferase" evidence="4">
    <location>
        <begin position="77"/>
        <end position="191"/>
    </location>
</feature>
<dbReference type="PANTHER" id="PTHR10434">
    <property type="entry name" value="1-ACYL-SN-GLYCEROL-3-PHOSPHATE ACYLTRANSFERASE"/>
    <property type="match status" value="1"/>
</dbReference>
<evidence type="ECO:0000259" key="4">
    <source>
        <dbReference type="SMART" id="SM00563"/>
    </source>
</evidence>
<dbReference type="SUPFAM" id="SSF69593">
    <property type="entry name" value="Glycerol-3-phosphate (1)-acyltransferase"/>
    <property type="match status" value="1"/>
</dbReference>
<keyword evidence="3" id="KW-0472">Membrane</keyword>
<sequence>MLNFLIQPLRSILFYLGFYLLVIICSIVGFLLRPFPLLYRLKAMRFGVKTILIWLKVTCKITYKVHGLTLLDYQTPSIILSRHESTWEALAFHVIFPYHKDIVKKELKRVPFFGSILTTIESIIIDRSNKIQSLKTLKRASAKALKEGLWVVIFPGGTRVYPKEKSIINSGGAILAKQEKTPVYLVRHNAGVVWPKHSFLKKSGHIDIYIKRLIVTDKDDVKALNNKITDWIDY</sequence>
<keyword evidence="3" id="KW-0812">Transmembrane</keyword>
<evidence type="ECO:0000313" key="5">
    <source>
        <dbReference type="EMBL" id="VAW46060.1"/>
    </source>
</evidence>
<accession>A0A3B0W0H6</accession>
<dbReference type="SMART" id="SM00563">
    <property type="entry name" value="PlsC"/>
    <property type="match status" value="1"/>
</dbReference>
<dbReference type="EMBL" id="UOFC01000085">
    <property type="protein sequence ID" value="VAW46060.1"/>
    <property type="molecule type" value="Genomic_DNA"/>
</dbReference>
<dbReference type="CDD" id="cd07989">
    <property type="entry name" value="LPLAT_AGPAT-like"/>
    <property type="match status" value="1"/>
</dbReference>
<gene>
    <name evidence="5" type="ORF">MNBD_GAMMA03-192</name>
</gene>
<keyword evidence="1 5" id="KW-0808">Transferase</keyword>
<dbReference type="InterPro" id="IPR002123">
    <property type="entry name" value="Plipid/glycerol_acylTrfase"/>
</dbReference>
<dbReference type="GO" id="GO:0003841">
    <property type="term" value="F:1-acylglycerol-3-phosphate O-acyltransferase activity"/>
    <property type="evidence" value="ECO:0007669"/>
    <property type="project" value="UniProtKB-EC"/>
</dbReference>
<proteinExistence type="predicted"/>
<dbReference type="Pfam" id="PF01553">
    <property type="entry name" value="Acyltransferase"/>
    <property type="match status" value="1"/>
</dbReference>
<evidence type="ECO:0000256" key="1">
    <source>
        <dbReference type="ARBA" id="ARBA00022679"/>
    </source>
</evidence>
<protein>
    <submittedName>
        <fullName evidence="5">1-acyl-sn-glycerol-3-phosphate acyltransferase</fullName>
        <ecNumber evidence="5">2.3.1.51</ecNumber>
    </submittedName>
</protein>
<keyword evidence="3" id="KW-1133">Transmembrane helix</keyword>
<evidence type="ECO:0000256" key="3">
    <source>
        <dbReference type="SAM" id="Phobius"/>
    </source>
</evidence>
<feature type="transmembrane region" description="Helical" evidence="3">
    <location>
        <begin position="12"/>
        <end position="32"/>
    </location>
</feature>
<evidence type="ECO:0000256" key="2">
    <source>
        <dbReference type="ARBA" id="ARBA00023315"/>
    </source>
</evidence>
<dbReference type="AlphaFoldDB" id="A0A3B0W0H6"/>
<name>A0A3B0W0H6_9ZZZZ</name>
<organism evidence="5">
    <name type="scientific">hydrothermal vent metagenome</name>
    <dbReference type="NCBI Taxonomy" id="652676"/>
    <lineage>
        <taxon>unclassified sequences</taxon>
        <taxon>metagenomes</taxon>
        <taxon>ecological metagenomes</taxon>
    </lineage>
</organism>
<dbReference type="PANTHER" id="PTHR10434:SF40">
    <property type="entry name" value="1-ACYL-SN-GLYCEROL-3-PHOSPHATE ACYLTRANSFERASE"/>
    <property type="match status" value="1"/>
</dbReference>
<dbReference type="EC" id="2.3.1.51" evidence="5"/>
<dbReference type="GO" id="GO:0006654">
    <property type="term" value="P:phosphatidic acid biosynthetic process"/>
    <property type="evidence" value="ECO:0007669"/>
    <property type="project" value="TreeGrafter"/>
</dbReference>
<keyword evidence="2 5" id="KW-0012">Acyltransferase</keyword>
<reference evidence="5" key="1">
    <citation type="submission" date="2018-06" db="EMBL/GenBank/DDBJ databases">
        <authorList>
            <person name="Zhirakovskaya E."/>
        </authorList>
    </citation>
    <scope>NUCLEOTIDE SEQUENCE</scope>
</reference>